<dbReference type="InterPro" id="IPR040260">
    <property type="entry name" value="RFA2-like"/>
</dbReference>
<dbReference type="Gene3D" id="2.40.50.140">
    <property type="entry name" value="Nucleic acid-binding proteins"/>
    <property type="match status" value="1"/>
</dbReference>
<evidence type="ECO:0000256" key="1">
    <source>
        <dbReference type="ARBA" id="ARBA00004123"/>
    </source>
</evidence>
<gene>
    <name evidence="4" type="ORF">M9Y10_002625</name>
</gene>
<evidence type="ECO:0000313" key="5">
    <source>
        <dbReference type="Proteomes" id="UP001470230"/>
    </source>
</evidence>
<proteinExistence type="predicted"/>
<comment type="subcellular location">
    <subcellularLocation>
        <location evidence="1">Nucleus</location>
    </subcellularLocation>
</comment>
<evidence type="ECO:0000256" key="2">
    <source>
        <dbReference type="ARBA" id="ARBA00023125"/>
    </source>
</evidence>
<dbReference type="EMBL" id="JAPFFF010000001">
    <property type="protein sequence ID" value="KAK8900302.1"/>
    <property type="molecule type" value="Genomic_DNA"/>
</dbReference>
<dbReference type="InterPro" id="IPR012340">
    <property type="entry name" value="NA-bd_OB-fold"/>
</dbReference>
<comment type="caution">
    <text evidence="4">The sequence shown here is derived from an EMBL/GenBank/DDBJ whole genome shotgun (WGS) entry which is preliminary data.</text>
</comment>
<evidence type="ECO:0000313" key="4">
    <source>
        <dbReference type="EMBL" id="KAK8900302.1"/>
    </source>
</evidence>
<dbReference type="PANTHER" id="PTHR13989:SF16">
    <property type="entry name" value="REPLICATION PROTEIN A2"/>
    <property type="match status" value="1"/>
</dbReference>
<evidence type="ECO:0000256" key="3">
    <source>
        <dbReference type="ARBA" id="ARBA00023242"/>
    </source>
</evidence>
<protein>
    <submittedName>
        <fullName evidence="4">Replication factor A protein 2</fullName>
    </submittedName>
</protein>
<name>A0ABR2LBU3_9EUKA</name>
<dbReference type="PANTHER" id="PTHR13989">
    <property type="entry name" value="REPLICATION PROTEIN A-RELATED"/>
    <property type="match status" value="1"/>
</dbReference>
<dbReference type="SUPFAM" id="SSF50249">
    <property type="entry name" value="Nucleic acid-binding proteins"/>
    <property type="match status" value="1"/>
</dbReference>
<reference evidence="4 5" key="1">
    <citation type="submission" date="2024-04" db="EMBL/GenBank/DDBJ databases">
        <title>Tritrichomonas musculus Genome.</title>
        <authorList>
            <person name="Alves-Ferreira E."/>
            <person name="Grigg M."/>
            <person name="Lorenzi H."/>
            <person name="Galac M."/>
        </authorList>
    </citation>
    <scope>NUCLEOTIDE SEQUENCE [LARGE SCALE GENOMIC DNA]</scope>
    <source>
        <strain evidence="4 5">EAF2021</strain>
    </source>
</reference>
<sequence length="291" mass="33061">MSESTIDLNEPFEPERNLPVKTSSTIVPVTIKQIWDSRFSDNATNAKLIDYVERKEVYIVGMIRNSLKNSYSTMYEIDDGTGIYKVQVVHPEDTENGNVPNIENEPFQIGQYVYVAGRISTTSQEDQREPISVISAYAVHPCKDANQIACHLLQSLYVHLLTLKNNENKFELEPNQNRITNYFDFDDQKAKKVTVANEDDNDSGSEKLNSSPIRLNEIPIRSTPQRKIDIVKRALLRFLANTNSENTIDVKKIISHFSSTFSIDDIQSSLDALSYNGDIVCTGIEEHYFIV</sequence>
<keyword evidence="3" id="KW-0539">Nucleus</keyword>
<organism evidence="4 5">
    <name type="scientific">Tritrichomonas musculus</name>
    <dbReference type="NCBI Taxonomy" id="1915356"/>
    <lineage>
        <taxon>Eukaryota</taxon>
        <taxon>Metamonada</taxon>
        <taxon>Parabasalia</taxon>
        <taxon>Tritrichomonadida</taxon>
        <taxon>Tritrichomonadidae</taxon>
        <taxon>Tritrichomonas</taxon>
    </lineage>
</organism>
<keyword evidence="5" id="KW-1185">Reference proteome</keyword>
<keyword evidence="2" id="KW-0238">DNA-binding</keyword>
<accession>A0ABR2LBU3</accession>
<dbReference type="Proteomes" id="UP001470230">
    <property type="component" value="Unassembled WGS sequence"/>
</dbReference>